<feature type="region of interest" description="Disordered" evidence="1">
    <location>
        <begin position="55"/>
        <end position="85"/>
    </location>
</feature>
<accession>A0AAV0L3Q4</accession>
<reference evidence="2" key="1">
    <citation type="submission" date="2022-08" db="EMBL/GenBank/DDBJ databases">
        <authorList>
            <person name="Gutierrez-Valencia J."/>
        </authorList>
    </citation>
    <scope>NUCLEOTIDE SEQUENCE</scope>
</reference>
<proteinExistence type="predicted"/>
<comment type="caution">
    <text evidence="2">The sequence shown here is derived from an EMBL/GenBank/DDBJ whole genome shotgun (WGS) entry which is preliminary data.</text>
</comment>
<name>A0AAV0L3Q4_9ROSI</name>
<evidence type="ECO:0000313" key="3">
    <source>
        <dbReference type="Proteomes" id="UP001154282"/>
    </source>
</evidence>
<dbReference type="AlphaFoldDB" id="A0AAV0L3Q4"/>
<protein>
    <submittedName>
        <fullName evidence="2">Uncharacterized protein</fullName>
    </submittedName>
</protein>
<dbReference type="EMBL" id="CAMGYJ010000006">
    <property type="protein sequence ID" value="CAI0428507.1"/>
    <property type="molecule type" value="Genomic_DNA"/>
</dbReference>
<evidence type="ECO:0000313" key="2">
    <source>
        <dbReference type="EMBL" id="CAI0428507.1"/>
    </source>
</evidence>
<dbReference type="Proteomes" id="UP001154282">
    <property type="component" value="Unassembled WGS sequence"/>
</dbReference>
<feature type="non-terminal residue" evidence="2">
    <location>
        <position position="1"/>
    </location>
</feature>
<evidence type="ECO:0000256" key="1">
    <source>
        <dbReference type="SAM" id="MobiDB-lite"/>
    </source>
</evidence>
<keyword evidence="3" id="KW-1185">Reference proteome</keyword>
<feature type="region of interest" description="Disordered" evidence="1">
    <location>
        <begin position="1"/>
        <end position="28"/>
    </location>
</feature>
<organism evidence="2 3">
    <name type="scientific">Linum tenue</name>
    <dbReference type="NCBI Taxonomy" id="586396"/>
    <lineage>
        <taxon>Eukaryota</taxon>
        <taxon>Viridiplantae</taxon>
        <taxon>Streptophyta</taxon>
        <taxon>Embryophyta</taxon>
        <taxon>Tracheophyta</taxon>
        <taxon>Spermatophyta</taxon>
        <taxon>Magnoliopsida</taxon>
        <taxon>eudicotyledons</taxon>
        <taxon>Gunneridae</taxon>
        <taxon>Pentapetalae</taxon>
        <taxon>rosids</taxon>
        <taxon>fabids</taxon>
        <taxon>Malpighiales</taxon>
        <taxon>Linaceae</taxon>
        <taxon>Linum</taxon>
    </lineage>
</organism>
<sequence>IGWPARSGEKNEKPRRSSARQGRGTPQAAVVEGAEVMIPGLSADQVAQLKAFLNSDPKPTEVKSAPAQPKANMSGLTLQENDWDG</sequence>
<gene>
    <name evidence="2" type="ORF">LITE_LOCUS21689</name>
</gene>
<feature type="compositionally biased region" description="Polar residues" evidence="1">
    <location>
        <begin position="74"/>
        <end position="85"/>
    </location>
</feature>